<dbReference type="InterPro" id="IPR036625">
    <property type="entry name" value="E3-bd_dom_sf"/>
</dbReference>
<dbReference type="InterPro" id="IPR000089">
    <property type="entry name" value="Biotin_lipoyl"/>
</dbReference>
<dbReference type="PROSITE" id="PS51826">
    <property type="entry name" value="PSBD"/>
    <property type="match status" value="1"/>
</dbReference>
<dbReference type="PANTHER" id="PTHR23151:SF82">
    <property type="entry name" value="PYRUVATE DEHYDROGENASE COMPLEX PROTEIN X COMPONENT, MITOCHONDRIAL"/>
    <property type="match status" value="1"/>
</dbReference>
<name>N1Q2T9_DOTSN</name>
<dbReference type="STRING" id="675120.N1Q2T9"/>
<keyword evidence="3" id="KW-0809">Transit peptide</keyword>
<dbReference type="CDD" id="cd06849">
    <property type="entry name" value="lipoyl_domain"/>
    <property type="match status" value="1"/>
</dbReference>
<dbReference type="InterPro" id="IPR004167">
    <property type="entry name" value="PSBD"/>
</dbReference>
<gene>
    <name evidence="7" type="ORF">DOTSEDRAFT_67873</name>
</gene>
<dbReference type="GO" id="GO:0004742">
    <property type="term" value="F:dihydrolipoyllysine-residue acetyltransferase activity"/>
    <property type="evidence" value="ECO:0007669"/>
    <property type="project" value="TreeGrafter"/>
</dbReference>
<proteinExistence type="inferred from homology"/>
<dbReference type="InterPro" id="IPR003016">
    <property type="entry name" value="2-oxoA_DH_lipoyl-BS"/>
</dbReference>
<evidence type="ECO:0000259" key="6">
    <source>
        <dbReference type="PROSITE" id="PS51826"/>
    </source>
</evidence>
<accession>N1Q2T9</accession>
<keyword evidence="2" id="KW-0450">Lipoyl</keyword>
<dbReference type="Gene3D" id="4.10.320.10">
    <property type="entry name" value="E3-binding domain"/>
    <property type="match status" value="1"/>
</dbReference>
<evidence type="ECO:0000256" key="2">
    <source>
        <dbReference type="ARBA" id="ARBA00022823"/>
    </source>
</evidence>
<reference evidence="7 8" key="2">
    <citation type="journal article" date="2012" name="PLoS Pathog.">
        <title>Diverse lifestyles and strategies of plant pathogenesis encoded in the genomes of eighteen Dothideomycetes fungi.</title>
        <authorList>
            <person name="Ohm R.A."/>
            <person name="Feau N."/>
            <person name="Henrissat B."/>
            <person name="Schoch C.L."/>
            <person name="Horwitz B.A."/>
            <person name="Barry K.W."/>
            <person name="Condon B.J."/>
            <person name="Copeland A.C."/>
            <person name="Dhillon B."/>
            <person name="Glaser F."/>
            <person name="Hesse C.N."/>
            <person name="Kosti I."/>
            <person name="LaButti K."/>
            <person name="Lindquist E.A."/>
            <person name="Lucas S."/>
            <person name="Salamov A.A."/>
            <person name="Bradshaw R.E."/>
            <person name="Ciuffetti L."/>
            <person name="Hamelin R.C."/>
            <person name="Kema G.H.J."/>
            <person name="Lawrence C."/>
            <person name="Scott J.A."/>
            <person name="Spatafora J.W."/>
            <person name="Turgeon B.G."/>
            <person name="de Wit P.J.G.M."/>
            <person name="Zhong S."/>
            <person name="Goodwin S.B."/>
            <person name="Grigoriev I.V."/>
        </authorList>
    </citation>
    <scope>NUCLEOTIDE SEQUENCE [LARGE SCALE GENOMIC DNA]</scope>
    <source>
        <strain evidence="8">NZE10 / CBS 128990</strain>
    </source>
</reference>
<dbReference type="Pfam" id="PF00364">
    <property type="entry name" value="Biotin_lipoyl"/>
    <property type="match status" value="1"/>
</dbReference>
<dbReference type="Gene3D" id="2.40.50.100">
    <property type="match status" value="1"/>
</dbReference>
<sequence>MAGVAQCARLSARIASRYASRTVACRGFHVSAQDKAAQNYTMPALSPTMTEGNIASWKLKEGDSFSAGDVILEIETDKATMDVEAQDDGILMKIVKEEGSKGVKVGERIGVTAESGDDISSLELPADNSSPSQGQDDVKGAQRGAEEGSVKEAKQKAPEQQSQPPQPSERSSPGETSRRQGGKAQKQKYPLYPSVEHLLHRNRLSSADVESIPATGPAGRLLKGDVLAYLGKINKEYPAKSSARLEKLGHLDLSNIQTSKKAAAEPEQVKEEATEPGLPKETEVAVPISLSAVIATQKRVHDSLGIFLPLSTFIARASELANHDLPRGKNSKPTADDLFNSVLGLCQVARSSRGHFFPNIAGISPAPLPVRQAKKPDLIDILAPKQPKPKRALPVAPGISAKENVFSVVASTGDESRATEYLERLKLALEQEPGRLVL</sequence>
<dbReference type="SUPFAM" id="SSF47005">
    <property type="entry name" value="Peripheral subunit-binding domain of 2-oxo acid dehydrogenase complex"/>
    <property type="match status" value="1"/>
</dbReference>
<evidence type="ECO:0000256" key="3">
    <source>
        <dbReference type="ARBA" id="ARBA00022946"/>
    </source>
</evidence>
<organism evidence="7 8">
    <name type="scientific">Dothistroma septosporum (strain NZE10 / CBS 128990)</name>
    <name type="common">Red band needle blight fungus</name>
    <name type="synonym">Mycosphaerella pini</name>
    <dbReference type="NCBI Taxonomy" id="675120"/>
    <lineage>
        <taxon>Eukaryota</taxon>
        <taxon>Fungi</taxon>
        <taxon>Dikarya</taxon>
        <taxon>Ascomycota</taxon>
        <taxon>Pezizomycotina</taxon>
        <taxon>Dothideomycetes</taxon>
        <taxon>Dothideomycetidae</taxon>
        <taxon>Mycosphaerellales</taxon>
        <taxon>Mycosphaerellaceae</taxon>
        <taxon>Dothistroma</taxon>
    </lineage>
</organism>
<dbReference type="GO" id="GO:0045254">
    <property type="term" value="C:pyruvate dehydrogenase complex"/>
    <property type="evidence" value="ECO:0007669"/>
    <property type="project" value="InterPro"/>
</dbReference>
<keyword evidence="8" id="KW-1185">Reference proteome</keyword>
<dbReference type="PROSITE" id="PS00189">
    <property type="entry name" value="LIPOYL"/>
    <property type="match status" value="1"/>
</dbReference>
<comment type="similarity">
    <text evidence="1">Belongs to the 2-oxoacid dehydrogenase family.</text>
</comment>
<feature type="domain" description="Peripheral subunit-binding (PSBD)" evidence="6">
    <location>
        <begin position="190"/>
        <end position="230"/>
    </location>
</feature>
<feature type="region of interest" description="Disordered" evidence="4">
    <location>
        <begin position="114"/>
        <end position="191"/>
    </location>
</feature>
<feature type="compositionally biased region" description="Low complexity" evidence="4">
    <location>
        <begin position="158"/>
        <end position="173"/>
    </location>
</feature>
<dbReference type="eggNOG" id="KOG0557">
    <property type="taxonomic scope" value="Eukaryota"/>
</dbReference>
<dbReference type="HOGENOM" id="CLU_035825_2_0_1"/>
<protein>
    <submittedName>
        <fullName evidence="7">Uncharacterized protein</fullName>
    </submittedName>
</protein>
<dbReference type="GO" id="GO:0006086">
    <property type="term" value="P:pyruvate decarboxylation to acetyl-CoA"/>
    <property type="evidence" value="ECO:0007669"/>
    <property type="project" value="InterPro"/>
</dbReference>
<dbReference type="OMA" id="DGIMMKI"/>
<evidence type="ECO:0000256" key="1">
    <source>
        <dbReference type="ARBA" id="ARBA00007317"/>
    </source>
</evidence>
<dbReference type="Proteomes" id="UP000016933">
    <property type="component" value="Unassembled WGS sequence"/>
</dbReference>
<dbReference type="InterPro" id="IPR045257">
    <property type="entry name" value="E2/Pdx1"/>
</dbReference>
<dbReference type="AlphaFoldDB" id="N1Q2T9"/>
<evidence type="ECO:0000259" key="5">
    <source>
        <dbReference type="PROSITE" id="PS50968"/>
    </source>
</evidence>
<evidence type="ECO:0000256" key="4">
    <source>
        <dbReference type="SAM" id="MobiDB-lite"/>
    </source>
</evidence>
<feature type="region of interest" description="Disordered" evidence="4">
    <location>
        <begin position="257"/>
        <end position="278"/>
    </location>
</feature>
<dbReference type="InterPro" id="IPR011053">
    <property type="entry name" value="Single_hybrid_motif"/>
</dbReference>
<dbReference type="SUPFAM" id="SSF51230">
    <property type="entry name" value="Single hybrid motif"/>
    <property type="match status" value="1"/>
</dbReference>
<dbReference type="OrthoDB" id="202158at2759"/>
<evidence type="ECO:0000313" key="8">
    <source>
        <dbReference type="Proteomes" id="UP000016933"/>
    </source>
</evidence>
<feature type="compositionally biased region" description="Basic and acidic residues" evidence="4">
    <location>
        <begin position="262"/>
        <end position="278"/>
    </location>
</feature>
<dbReference type="EMBL" id="KB446535">
    <property type="protein sequence ID" value="EME48970.1"/>
    <property type="molecule type" value="Genomic_DNA"/>
</dbReference>
<dbReference type="FunFam" id="2.40.50.100:FF:000010">
    <property type="entry name" value="Acetyltransferase component of pyruvate dehydrogenase complex"/>
    <property type="match status" value="1"/>
</dbReference>
<evidence type="ECO:0000313" key="7">
    <source>
        <dbReference type="EMBL" id="EME48970.1"/>
    </source>
</evidence>
<feature type="domain" description="Lipoyl-binding" evidence="5">
    <location>
        <begin position="37"/>
        <end position="113"/>
    </location>
</feature>
<reference evidence="8" key="1">
    <citation type="journal article" date="2012" name="PLoS Genet.">
        <title>The genomes of the fungal plant pathogens Cladosporium fulvum and Dothistroma septosporum reveal adaptation to different hosts and lifestyles but also signatures of common ancestry.</title>
        <authorList>
            <person name="de Wit P.J.G.M."/>
            <person name="van der Burgt A."/>
            <person name="Oekmen B."/>
            <person name="Stergiopoulos I."/>
            <person name="Abd-Elsalam K.A."/>
            <person name="Aerts A.L."/>
            <person name="Bahkali A.H."/>
            <person name="Beenen H.G."/>
            <person name="Chettri P."/>
            <person name="Cox M.P."/>
            <person name="Datema E."/>
            <person name="de Vries R.P."/>
            <person name="Dhillon B."/>
            <person name="Ganley A.R."/>
            <person name="Griffiths S.A."/>
            <person name="Guo Y."/>
            <person name="Hamelin R.C."/>
            <person name="Henrissat B."/>
            <person name="Kabir M.S."/>
            <person name="Jashni M.K."/>
            <person name="Kema G."/>
            <person name="Klaubauf S."/>
            <person name="Lapidus A."/>
            <person name="Levasseur A."/>
            <person name="Lindquist E."/>
            <person name="Mehrabi R."/>
            <person name="Ohm R.A."/>
            <person name="Owen T.J."/>
            <person name="Salamov A."/>
            <person name="Schwelm A."/>
            <person name="Schijlen E."/>
            <person name="Sun H."/>
            <person name="van den Burg H.A."/>
            <person name="van Ham R.C.H.J."/>
            <person name="Zhang S."/>
            <person name="Goodwin S.B."/>
            <person name="Grigoriev I.V."/>
            <person name="Collemare J."/>
            <person name="Bradshaw R.E."/>
        </authorList>
    </citation>
    <scope>NUCLEOTIDE SEQUENCE [LARGE SCALE GENOMIC DNA]</scope>
    <source>
        <strain evidence="8">NZE10 / CBS 128990</strain>
    </source>
</reference>
<feature type="compositionally biased region" description="Basic and acidic residues" evidence="4">
    <location>
        <begin position="136"/>
        <end position="157"/>
    </location>
</feature>
<dbReference type="PROSITE" id="PS50968">
    <property type="entry name" value="BIOTINYL_LIPOYL"/>
    <property type="match status" value="1"/>
</dbReference>
<dbReference type="PANTHER" id="PTHR23151">
    <property type="entry name" value="DIHYDROLIPOAMIDE ACETYL/SUCCINYL-TRANSFERASE-RELATED"/>
    <property type="match status" value="1"/>
</dbReference>